<feature type="binding site" evidence="3">
    <location>
        <position position="120"/>
    </location>
    <ligand>
        <name>a divalent metal cation</name>
        <dbReference type="ChEBI" id="CHEBI:60240"/>
    </ligand>
</feature>
<feature type="binding site" evidence="3">
    <location>
        <position position="124"/>
    </location>
    <ligand>
        <name>a divalent metal cation</name>
        <dbReference type="ChEBI" id="CHEBI:60240"/>
    </ligand>
</feature>
<evidence type="ECO:0000256" key="3">
    <source>
        <dbReference type="PIRSR" id="PIRSR607837-1"/>
    </source>
</evidence>
<evidence type="ECO:0000313" key="5">
    <source>
        <dbReference type="Proteomes" id="UP000001887"/>
    </source>
</evidence>
<evidence type="ECO:0000313" key="4">
    <source>
        <dbReference type="EMBL" id="ADB15444.1"/>
    </source>
</evidence>
<sequence length="152" mass="17027">MKAYFQRLLAYAAWASRRVISAVRATPEAHAEAMPLLAHMLAAEHVWLARLEHREPTHAVWPTLSLEQCATLADENQAGYQAFLSQLDESRLTELIRYSNSRGDSFATSVADILTHVALHGPYHRGQLAKIIARCGGTAINTDFIMFEREHS</sequence>
<dbReference type="KEGG" id="psl:Psta_0758"/>
<dbReference type="InterPro" id="IPR034660">
    <property type="entry name" value="DinB/YfiT-like"/>
</dbReference>
<dbReference type="eggNOG" id="COG2318">
    <property type="taxonomic scope" value="Bacteria"/>
</dbReference>
<name>D2R5I5_PIRSD</name>
<dbReference type="OrthoDB" id="9811413at2"/>
<dbReference type="Pfam" id="PF05163">
    <property type="entry name" value="DinB"/>
    <property type="match status" value="1"/>
</dbReference>
<accession>D2R5I5</accession>
<dbReference type="InterPro" id="IPR007837">
    <property type="entry name" value="DinB"/>
</dbReference>
<gene>
    <name evidence="4" type="ordered locus">Psta_0758</name>
</gene>
<dbReference type="Proteomes" id="UP000001887">
    <property type="component" value="Chromosome"/>
</dbReference>
<keyword evidence="5" id="KW-1185">Reference proteome</keyword>
<protein>
    <submittedName>
        <fullName evidence="4">DinB family protein</fullName>
    </submittedName>
</protein>
<keyword evidence="2 3" id="KW-0479">Metal-binding</keyword>
<organism evidence="4 5">
    <name type="scientific">Pirellula staleyi (strain ATCC 27377 / DSM 6068 / ICPB 4128)</name>
    <name type="common">Pirella staleyi</name>
    <dbReference type="NCBI Taxonomy" id="530564"/>
    <lineage>
        <taxon>Bacteria</taxon>
        <taxon>Pseudomonadati</taxon>
        <taxon>Planctomycetota</taxon>
        <taxon>Planctomycetia</taxon>
        <taxon>Pirellulales</taxon>
        <taxon>Pirellulaceae</taxon>
        <taxon>Pirellula</taxon>
    </lineage>
</organism>
<dbReference type="EMBL" id="CP001848">
    <property type="protein sequence ID" value="ADB15444.1"/>
    <property type="molecule type" value="Genomic_DNA"/>
</dbReference>
<dbReference type="SUPFAM" id="SSF109854">
    <property type="entry name" value="DinB/YfiT-like putative metalloenzymes"/>
    <property type="match status" value="1"/>
</dbReference>
<reference evidence="4 5" key="1">
    <citation type="journal article" date="2009" name="Stand. Genomic Sci.">
        <title>Complete genome sequence of Pirellula staleyi type strain (ATCC 27377).</title>
        <authorList>
            <person name="Clum A."/>
            <person name="Tindall B.J."/>
            <person name="Sikorski J."/>
            <person name="Ivanova N."/>
            <person name="Mavrommatis K."/>
            <person name="Lucas S."/>
            <person name="Glavina del Rio T."/>
            <person name="Nolan M."/>
            <person name="Chen F."/>
            <person name="Tice H."/>
            <person name="Pitluck S."/>
            <person name="Cheng J.F."/>
            <person name="Chertkov O."/>
            <person name="Brettin T."/>
            <person name="Han C."/>
            <person name="Detter J.C."/>
            <person name="Kuske C."/>
            <person name="Bruce D."/>
            <person name="Goodwin L."/>
            <person name="Ovchinikova G."/>
            <person name="Pati A."/>
            <person name="Mikhailova N."/>
            <person name="Chen A."/>
            <person name="Palaniappan K."/>
            <person name="Land M."/>
            <person name="Hauser L."/>
            <person name="Chang Y.J."/>
            <person name="Jeffries C.D."/>
            <person name="Chain P."/>
            <person name="Rohde M."/>
            <person name="Goker M."/>
            <person name="Bristow J."/>
            <person name="Eisen J.A."/>
            <person name="Markowitz V."/>
            <person name="Hugenholtz P."/>
            <person name="Kyrpides N.C."/>
            <person name="Klenk H.P."/>
            <person name="Lapidus A."/>
        </authorList>
    </citation>
    <scope>NUCLEOTIDE SEQUENCE [LARGE SCALE GENOMIC DNA]</scope>
    <source>
        <strain evidence="5">ATCC 27377 / DSM 6068 / ICPB 4128</strain>
    </source>
</reference>
<feature type="binding site" evidence="3">
    <location>
        <position position="39"/>
    </location>
    <ligand>
        <name>a divalent metal cation</name>
        <dbReference type="ChEBI" id="CHEBI:60240"/>
    </ligand>
</feature>
<evidence type="ECO:0000256" key="2">
    <source>
        <dbReference type="ARBA" id="ARBA00022723"/>
    </source>
</evidence>
<dbReference type="Gene3D" id="1.20.120.450">
    <property type="entry name" value="dinb family like domain"/>
    <property type="match status" value="1"/>
</dbReference>
<dbReference type="AlphaFoldDB" id="D2R5I5"/>
<dbReference type="PANTHER" id="PTHR37302:SF3">
    <property type="entry name" value="DAMAGE-INDUCIBLE PROTEIN DINB"/>
    <property type="match status" value="1"/>
</dbReference>
<comment type="similarity">
    <text evidence="1">Belongs to the DinB family.</text>
</comment>
<dbReference type="PANTHER" id="PTHR37302">
    <property type="entry name" value="SLR1116 PROTEIN"/>
    <property type="match status" value="1"/>
</dbReference>
<dbReference type="STRING" id="530564.Psta_0758"/>
<proteinExistence type="inferred from homology"/>
<evidence type="ECO:0000256" key="1">
    <source>
        <dbReference type="ARBA" id="ARBA00008635"/>
    </source>
</evidence>
<dbReference type="HOGENOM" id="CLU_101283_3_0_0"/>
<dbReference type="GO" id="GO:0046872">
    <property type="term" value="F:metal ion binding"/>
    <property type="evidence" value="ECO:0007669"/>
    <property type="project" value="UniProtKB-KW"/>
</dbReference>